<evidence type="ECO:0000256" key="8">
    <source>
        <dbReference type="SAM" id="MobiDB-lite"/>
    </source>
</evidence>
<dbReference type="GO" id="GO:0005576">
    <property type="term" value="C:extracellular region"/>
    <property type="evidence" value="ECO:0007669"/>
    <property type="project" value="UniProtKB-SubCell"/>
</dbReference>
<accession>A0AAV1XLS5</accession>
<dbReference type="PANTHER" id="PTHR36016">
    <property type="entry name" value="CLAVATA3/ESR (CLE)-RELATED PROTEIN 7"/>
    <property type="match status" value="1"/>
</dbReference>
<protein>
    <submittedName>
        <fullName evidence="10">Uncharacterized protein</fullName>
    </submittedName>
</protein>
<dbReference type="PANTHER" id="PTHR36016:SF1">
    <property type="entry name" value="CLAVATA3_ESR (CLE)-RELATED PROTEIN 5-RELATED"/>
    <property type="match status" value="1"/>
</dbReference>
<keyword evidence="6" id="KW-0325">Glycoprotein</keyword>
<dbReference type="EMBL" id="CAXHTB010000016">
    <property type="protein sequence ID" value="CAL0322578.1"/>
    <property type="molecule type" value="Genomic_DNA"/>
</dbReference>
<comment type="subcellular location">
    <subcellularLocation>
        <location evidence="1">Secreted</location>
        <location evidence="1">Extracellular space</location>
    </subcellularLocation>
</comment>
<feature type="signal peptide" evidence="9">
    <location>
        <begin position="1"/>
        <end position="27"/>
    </location>
</feature>
<evidence type="ECO:0000256" key="3">
    <source>
        <dbReference type="ARBA" id="ARBA00022525"/>
    </source>
</evidence>
<proteinExistence type="inferred from homology"/>
<reference evidence="10 11" key="1">
    <citation type="submission" date="2024-03" db="EMBL/GenBank/DDBJ databases">
        <authorList>
            <person name="Martinez-Hernandez J."/>
        </authorList>
    </citation>
    <scope>NUCLEOTIDE SEQUENCE [LARGE SCALE GENOMIC DNA]</scope>
</reference>
<evidence type="ECO:0000313" key="10">
    <source>
        <dbReference type="EMBL" id="CAL0322578.1"/>
    </source>
</evidence>
<comment type="similarity">
    <text evidence="2">Belongs to the CLV3/ESR signal peptide family.</text>
</comment>
<dbReference type="InterPro" id="IPR006118">
    <property type="entry name" value="Recombinase_CS"/>
</dbReference>
<comment type="caution">
    <text evidence="10">The sequence shown here is derived from an EMBL/GenBank/DDBJ whole genome shotgun (WGS) entry which is preliminary data.</text>
</comment>
<keyword evidence="11" id="KW-1185">Reference proteome</keyword>
<organism evidence="10 11">
    <name type="scientific">Lupinus luteus</name>
    <name type="common">European yellow lupine</name>
    <dbReference type="NCBI Taxonomy" id="3873"/>
    <lineage>
        <taxon>Eukaryota</taxon>
        <taxon>Viridiplantae</taxon>
        <taxon>Streptophyta</taxon>
        <taxon>Embryophyta</taxon>
        <taxon>Tracheophyta</taxon>
        <taxon>Spermatophyta</taxon>
        <taxon>Magnoliopsida</taxon>
        <taxon>eudicotyledons</taxon>
        <taxon>Gunneridae</taxon>
        <taxon>Pentapetalae</taxon>
        <taxon>rosids</taxon>
        <taxon>fabids</taxon>
        <taxon>Fabales</taxon>
        <taxon>Fabaceae</taxon>
        <taxon>Papilionoideae</taxon>
        <taxon>50 kb inversion clade</taxon>
        <taxon>genistoids sensu lato</taxon>
        <taxon>core genistoids</taxon>
        <taxon>Genisteae</taxon>
        <taxon>Lupinus</taxon>
    </lineage>
</organism>
<dbReference type="InterPro" id="IPR039617">
    <property type="entry name" value="CLAVATA3-CLE"/>
</dbReference>
<sequence>MANTTLARMSILFLLLIFSNYFTSLQARTIFHDHPFNHKHVDSHHLFHKFGFVQLKHAHNGDALVPQNIDRLAPGGPDPNHNHALPPTE</sequence>
<evidence type="ECO:0000256" key="4">
    <source>
        <dbReference type="ARBA" id="ARBA00022729"/>
    </source>
</evidence>
<name>A0AAV1XLS5_LUPLU</name>
<dbReference type="PROSITE" id="PS00398">
    <property type="entry name" value="RECOMBINASES_2"/>
    <property type="match status" value="1"/>
</dbReference>
<feature type="region of interest" description="Disordered" evidence="8">
    <location>
        <begin position="70"/>
        <end position="89"/>
    </location>
</feature>
<dbReference type="Proteomes" id="UP001497480">
    <property type="component" value="Unassembled WGS sequence"/>
</dbReference>
<evidence type="ECO:0000256" key="1">
    <source>
        <dbReference type="ARBA" id="ARBA00004239"/>
    </source>
</evidence>
<keyword evidence="7" id="KW-0379">Hydroxylation</keyword>
<gene>
    <name evidence="10" type="ORF">LLUT_LOCUS23638</name>
</gene>
<evidence type="ECO:0000256" key="6">
    <source>
        <dbReference type="ARBA" id="ARBA00023180"/>
    </source>
</evidence>
<evidence type="ECO:0000256" key="5">
    <source>
        <dbReference type="ARBA" id="ARBA00022782"/>
    </source>
</evidence>
<dbReference type="AlphaFoldDB" id="A0AAV1XLS5"/>
<evidence type="ECO:0000313" key="11">
    <source>
        <dbReference type="Proteomes" id="UP001497480"/>
    </source>
</evidence>
<keyword evidence="4 9" id="KW-0732">Signal</keyword>
<dbReference type="GO" id="GO:0030154">
    <property type="term" value="P:cell differentiation"/>
    <property type="evidence" value="ECO:0007669"/>
    <property type="project" value="UniProtKB-KW"/>
</dbReference>
<feature type="chain" id="PRO_5043830570" evidence="9">
    <location>
        <begin position="28"/>
        <end position="89"/>
    </location>
</feature>
<keyword evidence="3" id="KW-0964">Secreted</keyword>
<evidence type="ECO:0000256" key="2">
    <source>
        <dbReference type="ARBA" id="ARBA00005416"/>
    </source>
</evidence>
<keyword evidence="5" id="KW-0221">Differentiation</keyword>
<dbReference type="GO" id="GO:0000150">
    <property type="term" value="F:DNA strand exchange activity"/>
    <property type="evidence" value="ECO:0007669"/>
    <property type="project" value="InterPro"/>
</dbReference>
<evidence type="ECO:0000256" key="9">
    <source>
        <dbReference type="SAM" id="SignalP"/>
    </source>
</evidence>
<evidence type="ECO:0000256" key="7">
    <source>
        <dbReference type="ARBA" id="ARBA00023278"/>
    </source>
</evidence>